<comment type="caution">
    <text evidence="3">The sequence shown here is derived from an EMBL/GenBank/DDBJ whole genome shotgun (WGS) entry which is preliminary data.</text>
</comment>
<feature type="chain" id="PRO_5017416133" evidence="2">
    <location>
        <begin position="24"/>
        <end position="326"/>
    </location>
</feature>
<evidence type="ECO:0000313" key="3">
    <source>
        <dbReference type="EMBL" id="RIA45367.1"/>
    </source>
</evidence>
<reference evidence="3 4" key="1">
    <citation type="submission" date="2018-08" db="EMBL/GenBank/DDBJ databases">
        <title>Genomic Encyclopedia of Archaeal and Bacterial Type Strains, Phase II (KMG-II): from individual species to whole genera.</title>
        <authorList>
            <person name="Goeker M."/>
        </authorList>
    </citation>
    <scope>NUCLEOTIDE SEQUENCE [LARGE SCALE GENOMIC DNA]</scope>
    <source>
        <strain evidence="3 4">DSM 5002</strain>
    </source>
</reference>
<proteinExistence type="inferred from homology"/>
<dbReference type="RefSeq" id="WP_119062616.1">
    <property type="nucleotide sequence ID" value="NZ_QXDF01000006.1"/>
</dbReference>
<dbReference type="OrthoDB" id="7375033at2"/>
<dbReference type="InterPro" id="IPR005064">
    <property type="entry name" value="BUG"/>
</dbReference>
<dbReference type="Gene3D" id="3.40.190.150">
    <property type="entry name" value="Bordetella uptake gene, domain 1"/>
    <property type="match status" value="1"/>
</dbReference>
<dbReference type="PANTHER" id="PTHR42928:SF5">
    <property type="entry name" value="BLR1237 PROTEIN"/>
    <property type="match status" value="1"/>
</dbReference>
<evidence type="ECO:0000256" key="2">
    <source>
        <dbReference type="SAM" id="SignalP"/>
    </source>
</evidence>
<protein>
    <submittedName>
        <fullName evidence="3">Tripartite-type tricarboxylate transporter receptor subunit TctC</fullName>
    </submittedName>
</protein>
<keyword evidence="3" id="KW-0675">Receptor</keyword>
<organism evidence="3 4">
    <name type="scientific">Dichotomicrobium thermohalophilum</name>
    <dbReference type="NCBI Taxonomy" id="933063"/>
    <lineage>
        <taxon>Bacteria</taxon>
        <taxon>Pseudomonadati</taxon>
        <taxon>Pseudomonadota</taxon>
        <taxon>Alphaproteobacteria</taxon>
        <taxon>Hyphomicrobiales</taxon>
        <taxon>Hyphomicrobiaceae</taxon>
        <taxon>Dichotomicrobium</taxon>
    </lineage>
</organism>
<dbReference type="SUPFAM" id="SSF53850">
    <property type="entry name" value="Periplasmic binding protein-like II"/>
    <property type="match status" value="1"/>
</dbReference>
<sequence length="326" mass="34285">MKILAKFLAAAFALACSAVAAHAQYPERPITLVIPYGAGGATDIAGRNLASVTPKYVPQPVLPVNRTGAGGVTGTASVANAEPDGYTMMVARVGSHTVNPAMKATLPYSIEDFDYIGVFEINPVVCAVSAESDIESMDDLVSRIKENPGSVSYSSSGVGSLLHLSSPLVIDAYGVEKANEALIHLPFRGGGAAATAVITGNADFICTNSSALAGHIKNGVLRPLLVTTEEPVPGIDAPTVNELGHPELNALVGWSGIAGPKGLPEEVKTKWGEWLQKVGEDEDFLKKARDLGSVPVQMSVQESIDFINNQYEVFRELVVKLGMEVE</sequence>
<dbReference type="AlphaFoldDB" id="A0A397PDX2"/>
<keyword evidence="2" id="KW-0732">Signal</keyword>
<dbReference type="PANTHER" id="PTHR42928">
    <property type="entry name" value="TRICARBOXYLATE-BINDING PROTEIN"/>
    <property type="match status" value="1"/>
</dbReference>
<dbReference type="InterPro" id="IPR042100">
    <property type="entry name" value="Bug_dom1"/>
</dbReference>
<dbReference type="Proteomes" id="UP000266273">
    <property type="component" value="Unassembled WGS sequence"/>
</dbReference>
<name>A0A397PDX2_9HYPH</name>
<accession>A0A397PDX2</accession>
<evidence type="ECO:0000256" key="1">
    <source>
        <dbReference type="ARBA" id="ARBA00006987"/>
    </source>
</evidence>
<evidence type="ECO:0000313" key="4">
    <source>
        <dbReference type="Proteomes" id="UP000266273"/>
    </source>
</evidence>
<dbReference type="Gene3D" id="3.40.190.10">
    <property type="entry name" value="Periplasmic binding protein-like II"/>
    <property type="match status" value="1"/>
</dbReference>
<dbReference type="EMBL" id="QXDF01000006">
    <property type="protein sequence ID" value="RIA45367.1"/>
    <property type="molecule type" value="Genomic_DNA"/>
</dbReference>
<keyword evidence="4" id="KW-1185">Reference proteome</keyword>
<feature type="signal peptide" evidence="2">
    <location>
        <begin position="1"/>
        <end position="23"/>
    </location>
</feature>
<dbReference type="PIRSF" id="PIRSF017082">
    <property type="entry name" value="YflP"/>
    <property type="match status" value="1"/>
</dbReference>
<comment type="similarity">
    <text evidence="1">Belongs to the UPF0065 (bug) family.</text>
</comment>
<gene>
    <name evidence="3" type="ORF">BXY53_2787</name>
</gene>
<dbReference type="Pfam" id="PF03401">
    <property type="entry name" value="TctC"/>
    <property type="match status" value="1"/>
</dbReference>
<dbReference type="CDD" id="cd07012">
    <property type="entry name" value="PBP2_Bug_TTT"/>
    <property type="match status" value="1"/>
</dbReference>